<dbReference type="PANTHER" id="PTHR47359">
    <property type="entry name" value="PEPTIDOGLYCAN DL-ENDOPEPTIDASE CWLO"/>
    <property type="match status" value="1"/>
</dbReference>
<keyword evidence="5" id="KW-1133">Transmembrane helix</keyword>
<dbReference type="InterPro" id="IPR008258">
    <property type="entry name" value="Transglycosylase_SLT_dom_1"/>
</dbReference>
<keyword evidence="7" id="KW-0614">Plasmid</keyword>
<dbReference type="SUPFAM" id="SSF53955">
    <property type="entry name" value="Lysozyme-like"/>
    <property type="match status" value="1"/>
</dbReference>
<evidence type="ECO:0000256" key="2">
    <source>
        <dbReference type="ARBA" id="ARBA00022670"/>
    </source>
</evidence>
<evidence type="ECO:0000256" key="4">
    <source>
        <dbReference type="ARBA" id="ARBA00022807"/>
    </source>
</evidence>
<dbReference type="Gene3D" id="1.10.530.10">
    <property type="match status" value="1"/>
</dbReference>
<evidence type="ECO:0000313" key="7">
    <source>
        <dbReference type="EMBL" id="QIP44046.1"/>
    </source>
</evidence>
<dbReference type="Gene3D" id="3.90.1720.10">
    <property type="entry name" value="endopeptidase domain like (from Nostoc punctiforme)"/>
    <property type="match status" value="1"/>
</dbReference>
<geneLocation type="plasmid" evidence="7 8">
    <name>plas4</name>
</geneLocation>
<dbReference type="AlphaFoldDB" id="A0A6G9D503"/>
<dbReference type="RefSeq" id="WP_042925521.1">
    <property type="nucleotide sequence ID" value="NZ_CP050127.1"/>
</dbReference>
<name>A0A6G9D503_RHOER</name>
<gene>
    <name evidence="7" type="ORF">G9444_6803</name>
</gene>
<dbReference type="GO" id="GO:0006508">
    <property type="term" value="P:proteolysis"/>
    <property type="evidence" value="ECO:0007669"/>
    <property type="project" value="UniProtKB-KW"/>
</dbReference>
<comment type="similarity">
    <text evidence="1">Belongs to the peptidase C40 family.</text>
</comment>
<evidence type="ECO:0000259" key="6">
    <source>
        <dbReference type="PROSITE" id="PS51935"/>
    </source>
</evidence>
<dbReference type="EMBL" id="CP050127">
    <property type="protein sequence ID" value="QIP44046.1"/>
    <property type="molecule type" value="Genomic_DNA"/>
</dbReference>
<dbReference type="Pfam" id="PF01464">
    <property type="entry name" value="SLT"/>
    <property type="match status" value="1"/>
</dbReference>
<dbReference type="Proteomes" id="UP000502345">
    <property type="component" value="Plasmid plas4"/>
</dbReference>
<feature type="transmembrane region" description="Helical" evidence="5">
    <location>
        <begin position="7"/>
        <end position="26"/>
    </location>
</feature>
<keyword evidence="2" id="KW-0645">Protease</keyword>
<dbReference type="PROSITE" id="PS51935">
    <property type="entry name" value="NLPC_P60"/>
    <property type="match status" value="1"/>
</dbReference>
<evidence type="ECO:0000256" key="5">
    <source>
        <dbReference type="SAM" id="Phobius"/>
    </source>
</evidence>
<dbReference type="Pfam" id="PF00877">
    <property type="entry name" value="NLPC_P60"/>
    <property type="match status" value="1"/>
</dbReference>
<feature type="domain" description="NlpC/P60" evidence="6">
    <location>
        <begin position="207"/>
        <end position="363"/>
    </location>
</feature>
<dbReference type="InterPro" id="IPR038765">
    <property type="entry name" value="Papain-like_cys_pep_sf"/>
</dbReference>
<keyword evidence="5" id="KW-0472">Membrane</keyword>
<evidence type="ECO:0000313" key="8">
    <source>
        <dbReference type="Proteomes" id="UP000502345"/>
    </source>
</evidence>
<keyword evidence="4" id="KW-0788">Thiol protease</keyword>
<keyword evidence="5" id="KW-0812">Transmembrane</keyword>
<dbReference type="SUPFAM" id="SSF54001">
    <property type="entry name" value="Cysteine proteinases"/>
    <property type="match status" value="1"/>
</dbReference>
<reference evidence="7 8" key="1">
    <citation type="submission" date="2020-03" db="EMBL/GenBank/DDBJ databases">
        <title>Screen low temperature-resistant strains for efficient degradation of petroleum hydrocarbons under the low temperature.</title>
        <authorList>
            <person name="Wang Y."/>
            <person name="Chen J."/>
        </authorList>
    </citation>
    <scope>NUCLEOTIDE SEQUENCE [LARGE SCALE GENOMIC DNA]</scope>
    <source>
        <strain evidence="7 8">KB1</strain>
        <plasmid evidence="7 8">plas4</plasmid>
    </source>
</reference>
<keyword evidence="3" id="KW-0378">Hydrolase</keyword>
<protein>
    <recommendedName>
        <fullName evidence="6">NlpC/P60 domain-containing protein</fullName>
    </recommendedName>
</protein>
<proteinExistence type="inferred from homology"/>
<dbReference type="CDD" id="cd13399">
    <property type="entry name" value="Slt35-like"/>
    <property type="match status" value="1"/>
</dbReference>
<dbReference type="InterPro" id="IPR051794">
    <property type="entry name" value="PG_Endopeptidase_C40"/>
</dbReference>
<accession>A0A6G9D503</accession>
<sequence>MKSTGTLVAAVLALILAPIIMIAVLLEDTSPSSDFSQGSLATGTVPPEFEAWVIEAGSMCAEVSPPLIAAQIEQESGWNPAAVSPAGAQGLSQFMPYTWPSYAIDANRNGVISPFDPPDAIMAQGKFDCDTAEQAKKDIASGRISGDLTDIILNAYNCGYGCVLANGGPNITNGETEGYAPGVKAKLAKYTQIGSAGANGPQFKPGGPFGQNVIAAALKWQGTIYAWGGGDANGPTKGISDGGGRADQLGDFNKVGFDCSGLTLYAVAQASGGQLILPHYTGDTSNPGQLYDPRGQEIPLDQKQPGDLIYFGSGGSTHHVGIYYGKDASGADQLLNAPQSGEVVSIMPLSGWAGEEMYVRRFG</sequence>
<dbReference type="InterPro" id="IPR023346">
    <property type="entry name" value="Lysozyme-like_dom_sf"/>
</dbReference>
<organism evidence="7 8">
    <name type="scientific">Rhodococcus erythropolis</name>
    <name type="common">Arthrobacter picolinophilus</name>
    <dbReference type="NCBI Taxonomy" id="1833"/>
    <lineage>
        <taxon>Bacteria</taxon>
        <taxon>Bacillati</taxon>
        <taxon>Actinomycetota</taxon>
        <taxon>Actinomycetes</taxon>
        <taxon>Mycobacteriales</taxon>
        <taxon>Nocardiaceae</taxon>
        <taxon>Rhodococcus</taxon>
        <taxon>Rhodococcus erythropolis group</taxon>
    </lineage>
</organism>
<evidence type="ECO:0000256" key="1">
    <source>
        <dbReference type="ARBA" id="ARBA00007074"/>
    </source>
</evidence>
<dbReference type="GO" id="GO:0008234">
    <property type="term" value="F:cysteine-type peptidase activity"/>
    <property type="evidence" value="ECO:0007669"/>
    <property type="project" value="UniProtKB-KW"/>
</dbReference>
<dbReference type="InterPro" id="IPR000064">
    <property type="entry name" value="NLP_P60_dom"/>
</dbReference>
<evidence type="ECO:0000256" key="3">
    <source>
        <dbReference type="ARBA" id="ARBA00022801"/>
    </source>
</evidence>
<dbReference type="PANTHER" id="PTHR47359:SF3">
    <property type="entry name" value="NLP_P60 DOMAIN-CONTAINING PROTEIN-RELATED"/>
    <property type="match status" value="1"/>
</dbReference>